<dbReference type="Proteomes" id="UP000036987">
    <property type="component" value="Unassembled WGS sequence"/>
</dbReference>
<comment type="cofactor">
    <cofactor evidence="1">
        <name>Mn(2+)</name>
        <dbReference type="ChEBI" id="CHEBI:29035"/>
    </cofactor>
</comment>
<protein>
    <submittedName>
        <fullName evidence="7">Putative Xaa-pro dipeptidase</fullName>
    </submittedName>
</protein>
<dbReference type="OrthoDB" id="4215474at2759"/>
<reference evidence="8" key="1">
    <citation type="journal article" date="2016" name="Nature">
        <title>The genome of the seagrass Zostera marina reveals angiosperm adaptation to the sea.</title>
        <authorList>
            <person name="Olsen J.L."/>
            <person name="Rouze P."/>
            <person name="Verhelst B."/>
            <person name="Lin Y.-C."/>
            <person name="Bayer T."/>
            <person name="Collen J."/>
            <person name="Dattolo E."/>
            <person name="De Paoli E."/>
            <person name="Dittami S."/>
            <person name="Maumus F."/>
            <person name="Michel G."/>
            <person name="Kersting A."/>
            <person name="Lauritano C."/>
            <person name="Lohaus R."/>
            <person name="Toepel M."/>
            <person name="Tonon T."/>
            <person name="Vanneste K."/>
            <person name="Amirebrahimi M."/>
            <person name="Brakel J."/>
            <person name="Bostroem C."/>
            <person name="Chovatia M."/>
            <person name="Grimwood J."/>
            <person name="Jenkins J.W."/>
            <person name="Jueterbock A."/>
            <person name="Mraz A."/>
            <person name="Stam W.T."/>
            <person name="Tice H."/>
            <person name="Bornberg-Bauer E."/>
            <person name="Green P.J."/>
            <person name="Pearson G.A."/>
            <person name="Procaccini G."/>
            <person name="Duarte C.M."/>
            <person name="Schmutz J."/>
            <person name="Reusch T.B.H."/>
            <person name="Van de Peer Y."/>
        </authorList>
    </citation>
    <scope>NUCLEOTIDE SEQUENCE [LARGE SCALE GENOMIC DNA]</scope>
    <source>
        <strain evidence="8">cv. Finnish</strain>
    </source>
</reference>
<keyword evidence="8" id="KW-1185">Reference proteome</keyword>
<evidence type="ECO:0000313" key="7">
    <source>
        <dbReference type="EMBL" id="KMZ56579.1"/>
    </source>
</evidence>
<dbReference type="SUPFAM" id="SSF55920">
    <property type="entry name" value="Creatinase/aminopeptidase"/>
    <property type="match status" value="1"/>
</dbReference>
<comment type="similarity">
    <text evidence="2">Belongs to the peptidase M24B family.</text>
</comment>
<evidence type="ECO:0000259" key="6">
    <source>
        <dbReference type="Pfam" id="PF00557"/>
    </source>
</evidence>
<evidence type="ECO:0000256" key="2">
    <source>
        <dbReference type="ARBA" id="ARBA00008766"/>
    </source>
</evidence>
<name>A0A0K9NIJ8_ZOSMR</name>
<dbReference type="GO" id="GO:0016787">
    <property type="term" value="F:hydrolase activity"/>
    <property type="evidence" value="ECO:0007669"/>
    <property type="project" value="UniProtKB-KW"/>
</dbReference>
<feature type="non-terminal residue" evidence="7">
    <location>
        <position position="1"/>
    </location>
</feature>
<evidence type="ECO:0000313" key="8">
    <source>
        <dbReference type="Proteomes" id="UP000036987"/>
    </source>
</evidence>
<dbReference type="EMBL" id="LFYR01002156">
    <property type="protein sequence ID" value="KMZ56579.1"/>
    <property type="molecule type" value="Genomic_DNA"/>
</dbReference>
<dbReference type="InterPro" id="IPR052433">
    <property type="entry name" value="X-Pro_dipept-like"/>
</dbReference>
<dbReference type="GO" id="GO:0046872">
    <property type="term" value="F:metal ion binding"/>
    <property type="evidence" value="ECO:0007669"/>
    <property type="project" value="UniProtKB-KW"/>
</dbReference>
<dbReference type="PANTHER" id="PTHR43226:SF4">
    <property type="entry name" value="XAA-PRO AMINOPEPTIDASE 3"/>
    <property type="match status" value="1"/>
</dbReference>
<dbReference type="AlphaFoldDB" id="A0A0K9NIJ8"/>
<evidence type="ECO:0000256" key="1">
    <source>
        <dbReference type="ARBA" id="ARBA00001936"/>
    </source>
</evidence>
<dbReference type="InterPro" id="IPR000994">
    <property type="entry name" value="Pept_M24"/>
</dbReference>
<comment type="caution">
    <text evidence="7">The sequence shown here is derived from an EMBL/GenBank/DDBJ whole genome shotgun (WGS) entry which is preliminary data.</text>
</comment>
<gene>
    <name evidence="7" type="ORF">ZOSMA_93G00430</name>
</gene>
<evidence type="ECO:0000256" key="5">
    <source>
        <dbReference type="ARBA" id="ARBA00023211"/>
    </source>
</evidence>
<dbReference type="PANTHER" id="PTHR43226">
    <property type="entry name" value="XAA-PRO AMINOPEPTIDASE 3"/>
    <property type="match status" value="1"/>
</dbReference>
<sequence length="66" mass="7512">VITIEPGIYIPHTFQEAPEWYRGIGIRIEDEILITDTGHEVLTGSIPKEISHLKSLLNQAKELHYS</sequence>
<proteinExistence type="inferred from homology"/>
<keyword evidence="5" id="KW-0464">Manganese</keyword>
<organism evidence="7 8">
    <name type="scientific">Zostera marina</name>
    <name type="common">Eelgrass</name>
    <dbReference type="NCBI Taxonomy" id="29655"/>
    <lineage>
        <taxon>Eukaryota</taxon>
        <taxon>Viridiplantae</taxon>
        <taxon>Streptophyta</taxon>
        <taxon>Embryophyta</taxon>
        <taxon>Tracheophyta</taxon>
        <taxon>Spermatophyta</taxon>
        <taxon>Magnoliopsida</taxon>
        <taxon>Liliopsida</taxon>
        <taxon>Zosteraceae</taxon>
        <taxon>Zostera</taxon>
    </lineage>
</organism>
<dbReference type="Pfam" id="PF00557">
    <property type="entry name" value="Peptidase_M24"/>
    <property type="match status" value="1"/>
</dbReference>
<evidence type="ECO:0000256" key="3">
    <source>
        <dbReference type="ARBA" id="ARBA00022723"/>
    </source>
</evidence>
<keyword evidence="3" id="KW-0479">Metal-binding</keyword>
<accession>A0A0K9NIJ8</accession>
<dbReference type="Gene3D" id="3.90.230.10">
    <property type="entry name" value="Creatinase/methionine aminopeptidase superfamily"/>
    <property type="match status" value="1"/>
</dbReference>
<evidence type="ECO:0000256" key="4">
    <source>
        <dbReference type="ARBA" id="ARBA00022801"/>
    </source>
</evidence>
<keyword evidence="4" id="KW-0378">Hydrolase</keyword>
<dbReference type="InterPro" id="IPR036005">
    <property type="entry name" value="Creatinase/aminopeptidase-like"/>
</dbReference>
<feature type="domain" description="Peptidase M24" evidence="6">
    <location>
        <begin position="1"/>
        <end position="36"/>
    </location>
</feature>